<dbReference type="InterPro" id="IPR022573">
    <property type="entry name" value="DUF2887"/>
</dbReference>
<dbReference type="KEGG" id="tsy:THSYN_16680"/>
<protein>
    <recommendedName>
        <fullName evidence="2">DUF4351 domain-containing protein</fullName>
    </recommendedName>
</protein>
<evidence type="ECO:0000313" key="3">
    <source>
        <dbReference type="EMBL" id="AUB84811.1"/>
    </source>
</evidence>
<organism evidence="3 4">
    <name type="scientific">Candidatus Thiodictyon syntrophicum</name>
    <dbReference type="NCBI Taxonomy" id="1166950"/>
    <lineage>
        <taxon>Bacteria</taxon>
        <taxon>Pseudomonadati</taxon>
        <taxon>Pseudomonadota</taxon>
        <taxon>Gammaproteobacteria</taxon>
        <taxon>Chromatiales</taxon>
        <taxon>Chromatiaceae</taxon>
        <taxon>Thiodictyon</taxon>
    </lineage>
</organism>
<dbReference type="Proteomes" id="UP000232638">
    <property type="component" value="Chromosome"/>
</dbReference>
<dbReference type="Pfam" id="PF14261">
    <property type="entry name" value="DUF4351"/>
    <property type="match status" value="1"/>
</dbReference>
<dbReference type="OrthoDB" id="452374at2"/>
<dbReference type="InterPro" id="IPR025587">
    <property type="entry name" value="DUF4351"/>
</dbReference>
<dbReference type="Pfam" id="PF11103">
    <property type="entry name" value="DUF2887"/>
    <property type="match status" value="1"/>
</dbReference>
<dbReference type="RefSeq" id="WP_100922468.1">
    <property type="nucleotide sequence ID" value="NZ_CP020370.1"/>
</dbReference>
<accession>A0A2K8UI52</accession>
<evidence type="ECO:0000313" key="4">
    <source>
        <dbReference type="Proteomes" id="UP000232638"/>
    </source>
</evidence>
<dbReference type="AlphaFoldDB" id="A0A2K8UI52"/>
<sequence length="306" mass="34860">MKTDREIYTLLGADAETLAILTDGIRVRGPYHFEALEVKGLDRRTDGVLLPEAPGEPMWVIEFQAQADPGIYHRLVVELGLVGERHLGRVERGLIMFATPALDPRTEPWYGASQQPDPPLRVVYLKPILADLERREPGHPLLAVFLPYRVADRERLRREGPQALERIATAALPQPVRERLTDVFFSWLTVRFSHMSYREILTMFGIQTPFEQTRAYKELVAIGHGKGLEEGREEGREKGREEGRQEGRQEEAAALLLRQARHRFGPLPPELEVRLDALPLARLEALSEAIFDLDSQSDLRDWLGRP</sequence>
<reference evidence="3 4" key="1">
    <citation type="submission" date="2017-03" db="EMBL/GenBank/DDBJ databases">
        <title>Complete genome sequence of Candidatus 'Thiodictyon syntrophicum' sp. nov. strain Cad16T, a photolithoautotroph purple sulfur bacterium isolated from an alpine meromictic lake.</title>
        <authorList>
            <person name="Luedin S.M."/>
            <person name="Pothier J.F."/>
            <person name="Danza F."/>
            <person name="Storelli N."/>
            <person name="Wittwer M."/>
            <person name="Tonolla M."/>
        </authorList>
    </citation>
    <scope>NUCLEOTIDE SEQUENCE [LARGE SCALE GENOMIC DNA]</scope>
    <source>
        <strain evidence="3 4">Cad16T</strain>
    </source>
</reference>
<proteinExistence type="predicted"/>
<gene>
    <name evidence="3" type="ORF">THSYN_16680</name>
</gene>
<dbReference type="PANTHER" id="PTHR35586:SF2">
    <property type="entry name" value="SLL1542 PROTEIN"/>
    <property type="match status" value="1"/>
</dbReference>
<evidence type="ECO:0000259" key="2">
    <source>
        <dbReference type="Pfam" id="PF14261"/>
    </source>
</evidence>
<feature type="domain" description="DUF4351" evidence="2">
    <location>
        <begin position="245"/>
        <end position="303"/>
    </location>
</feature>
<keyword evidence="4" id="KW-1185">Reference proteome</keyword>
<dbReference type="PANTHER" id="PTHR35586">
    <property type="entry name" value="SLL1691 PROTEIN"/>
    <property type="match status" value="1"/>
</dbReference>
<feature type="region of interest" description="Disordered" evidence="1">
    <location>
        <begin position="227"/>
        <end position="251"/>
    </location>
</feature>
<dbReference type="EMBL" id="CP020370">
    <property type="protein sequence ID" value="AUB84811.1"/>
    <property type="molecule type" value="Genomic_DNA"/>
</dbReference>
<name>A0A2K8UI52_9GAMM</name>
<evidence type="ECO:0000256" key="1">
    <source>
        <dbReference type="SAM" id="MobiDB-lite"/>
    </source>
</evidence>